<dbReference type="PANTHER" id="PTHR43191:SF2">
    <property type="entry name" value="RRNA METHYLTRANSFERASE 3, MITOCHONDRIAL"/>
    <property type="match status" value="1"/>
</dbReference>
<dbReference type="Gene3D" id="3.40.1280.10">
    <property type="match status" value="1"/>
</dbReference>
<dbReference type="InterPro" id="IPR051259">
    <property type="entry name" value="rRNA_Methyltransferase"/>
</dbReference>
<dbReference type="STRING" id="320787.CA2015_0535"/>
<organism evidence="6 7">
    <name type="scientific">Cyclobacterium amurskyense</name>
    <dbReference type="NCBI Taxonomy" id="320787"/>
    <lineage>
        <taxon>Bacteria</taxon>
        <taxon>Pseudomonadati</taxon>
        <taxon>Bacteroidota</taxon>
        <taxon>Cytophagia</taxon>
        <taxon>Cytophagales</taxon>
        <taxon>Cyclobacteriaceae</taxon>
        <taxon>Cyclobacterium</taxon>
    </lineage>
</organism>
<dbReference type="PATRIC" id="fig|320787.5.peg.604"/>
<evidence type="ECO:0000256" key="1">
    <source>
        <dbReference type="ARBA" id="ARBA00007228"/>
    </source>
</evidence>
<comment type="similarity">
    <text evidence="1">Belongs to the class IV-like SAM-binding methyltransferase superfamily. RNA methyltransferase TrmH family.</text>
</comment>
<evidence type="ECO:0000259" key="5">
    <source>
        <dbReference type="Pfam" id="PF22435"/>
    </source>
</evidence>
<feature type="domain" description="tRNA/rRNA methyltransferase SpoU type" evidence="4">
    <location>
        <begin position="106"/>
        <end position="240"/>
    </location>
</feature>
<dbReference type="GO" id="GO:0032259">
    <property type="term" value="P:methylation"/>
    <property type="evidence" value="ECO:0007669"/>
    <property type="project" value="UniProtKB-KW"/>
</dbReference>
<dbReference type="GO" id="GO:0003723">
    <property type="term" value="F:RNA binding"/>
    <property type="evidence" value="ECO:0007669"/>
    <property type="project" value="InterPro"/>
</dbReference>
<dbReference type="EMBL" id="CP012040">
    <property type="protein sequence ID" value="AKP50002.1"/>
    <property type="molecule type" value="Genomic_DNA"/>
</dbReference>
<dbReference type="InterPro" id="IPR001537">
    <property type="entry name" value="SpoU_MeTrfase"/>
</dbReference>
<dbReference type="RefSeq" id="WP_048640489.1">
    <property type="nucleotide sequence ID" value="NZ_CP012040.1"/>
</dbReference>
<evidence type="ECO:0000313" key="6">
    <source>
        <dbReference type="EMBL" id="AKP50002.1"/>
    </source>
</evidence>
<proteinExistence type="inferred from homology"/>
<reference evidence="6 7" key="1">
    <citation type="submission" date="2015-07" db="EMBL/GenBank/DDBJ databases">
        <authorList>
            <person name="Kim K.M."/>
        </authorList>
    </citation>
    <scope>NUCLEOTIDE SEQUENCE [LARGE SCALE GENOMIC DNA]</scope>
    <source>
        <strain evidence="6 7">KCTC 12363</strain>
    </source>
</reference>
<dbReference type="GO" id="GO:0006396">
    <property type="term" value="P:RNA processing"/>
    <property type="evidence" value="ECO:0007669"/>
    <property type="project" value="InterPro"/>
</dbReference>
<dbReference type="AlphaFoldDB" id="A0A0H4PP50"/>
<dbReference type="SUPFAM" id="SSF55315">
    <property type="entry name" value="L30e-like"/>
    <property type="match status" value="1"/>
</dbReference>
<accession>A0A0H4PP50</accession>
<feature type="domain" description="MRM3-like substrate binding" evidence="5">
    <location>
        <begin position="5"/>
        <end position="68"/>
    </location>
</feature>
<dbReference type="Gene3D" id="3.30.1330.30">
    <property type="match status" value="1"/>
</dbReference>
<dbReference type="SUPFAM" id="SSF75217">
    <property type="entry name" value="alpha/beta knot"/>
    <property type="match status" value="1"/>
</dbReference>
<dbReference type="KEGG" id="camu:CA2015_0535"/>
<keyword evidence="3 6" id="KW-0808">Transferase</keyword>
<sequence length="248" mass="27346">MLSKNTVKFIKSLHQKKFRKQERAFFVEGAKNVTELLLSNFTISHLLCTEKFQEENASLLSTFAGIKIMVKPKELASLGTFSSNDQALAVAEVKGNKPLVLEKGQLILALDDIRDPGNLGTIIRIADWYGINKLLLSENTADIYNPKVLNASMGSFTRMNFEYVDLFNKLKGSGIPIYGAFLEGMNVHQLTDAAEGVLLMGNESNGISKQMENIVTQKLTIPAFGKAESLNVAIATAVLCDNLKRNMQ</sequence>
<dbReference type="Pfam" id="PF22435">
    <property type="entry name" value="MRM3-like_sub_bind"/>
    <property type="match status" value="1"/>
</dbReference>
<name>A0A0H4PP50_9BACT</name>
<dbReference type="PANTHER" id="PTHR43191">
    <property type="entry name" value="RRNA METHYLTRANSFERASE 3"/>
    <property type="match status" value="1"/>
</dbReference>
<dbReference type="InterPro" id="IPR029026">
    <property type="entry name" value="tRNA_m1G_MTases_N"/>
</dbReference>
<gene>
    <name evidence="6" type="ORF">CA2015_0535</name>
</gene>
<dbReference type="InterPro" id="IPR029028">
    <property type="entry name" value="Alpha/beta_knot_MTases"/>
</dbReference>
<dbReference type="CDD" id="cd18109">
    <property type="entry name" value="SpoU-like_RNA-MTase"/>
    <property type="match status" value="1"/>
</dbReference>
<evidence type="ECO:0000259" key="4">
    <source>
        <dbReference type="Pfam" id="PF00588"/>
    </source>
</evidence>
<dbReference type="InterPro" id="IPR053888">
    <property type="entry name" value="MRM3-like_sub_bind"/>
</dbReference>
<dbReference type="OrthoDB" id="9785673at2"/>
<dbReference type="InterPro" id="IPR029064">
    <property type="entry name" value="Ribosomal_eL30-like_sf"/>
</dbReference>
<dbReference type="GO" id="GO:0008173">
    <property type="term" value="F:RNA methyltransferase activity"/>
    <property type="evidence" value="ECO:0007669"/>
    <property type="project" value="InterPro"/>
</dbReference>
<evidence type="ECO:0000256" key="3">
    <source>
        <dbReference type="ARBA" id="ARBA00022679"/>
    </source>
</evidence>
<evidence type="ECO:0000256" key="2">
    <source>
        <dbReference type="ARBA" id="ARBA00022603"/>
    </source>
</evidence>
<keyword evidence="7" id="KW-1185">Reference proteome</keyword>
<protein>
    <submittedName>
        <fullName evidence="6">RNA methyltransferase, TrmH family</fullName>
    </submittedName>
</protein>
<dbReference type="Pfam" id="PF00588">
    <property type="entry name" value="SpoU_methylase"/>
    <property type="match status" value="1"/>
</dbReference>
<keyword evidence="2 6" id="KW-0489">Methyltransferase</keyword>
<evidence type="ECO:0000313" key="7">
    <source>
        <dbReference type="Proteomes" id="UP000036520"/>
    </source>
</evidence>
<dbReference type="Proteomes" id="UP000036520">
    <property type="component" value="Chromosome"/>
</dbReference>